<evidence type="ECO:0000313" key="6">
    <source>
        <dbReference type="EMBL" id="CAL1329247.1"/>
    </source>
</evidence>
<keyword evidence="5" id="KW-0414">Isoprene biosynthesis</keyword>
<comment type="pathway">
    <text evidence="5">Isoprenoid biosynthesis; isopentenyl diphosphate biosynthesis via DXP pathway; isopentenyl diphosphate from 1-deoxy-D-xylulose 5-phosphate: step 6/6.</text>
</comment>
<dbReference type="HAMAP" id="MF_00191">
    <property type="entry name" value="IspH"/>
    <property type="match status" value="1"/>
</dbReference>
<dbReference type="EC" id="1.17.7.4" evidence="5"/>
<feature type="binding site" evidence="5">
    <location>
        <position position="228"/>
    </location>
    <ligand>
        <name>isopentenyl diphosphate</name>
        <dbReference type="ChEBI" id="CHEBI:128769"/>
    </ligand>
</feature>
<feature type="binding site" evidence="5">
    <location>
        <position position="270"/>
    </location>
    <ligand>
        <name>isopentenyl diphosphate</name>
        <dbReference type="ChEBI" id="CHEBI:128769"/>
    </ligand>
</feature>
<feature type="binding site" evidence="5">
    <location>
        <position position="226"/>
    </location>
    <ligand>
        <name>isopentenyl diphosphate</name>
        <dbReference type="ChEBI" id="CHEBI:128769"/>
    </ligand>
</feature>
<name>A0ABM9NP37_9GAMM</name>
<comment type="subunit">
    <text evidence="5">Homodimer.</text>
</comment>
<dbReference type="NCBIfam" id="NF002188">
    <property type="entry name" value="PRK01045.1-2"/>
    <property type="match status" value="1"/>
</dbReference>
<feature type="binding site" evidence="5">
    <location>
        <position position="41"/>
    </location>
    <ligand>
        <name>(2E)-4-hydroxy-3-methylbut-2-enyl diphosphate</name>
        <dbReference type="ChEBI" id="CHEBI:128753"/>
    </ligand>
</feature>
<dbReference type="NCBIfam" id="NF002190">
    <property type="entry name" value="PRK01045.1-4"/>
    <property type="match status" value="1"/>
</dbReference>
<proteinExistence type="inferred from homology"/>
<comment type="pathway">
    <text evidence="5">Isoprenoid biosynthesis; dimethylallyl diphosphate biosynthesis; dimethylallyl diphosphate from (2E)-4-hydroxy-3-methylbutenyl diphosphate: step 1/1.</text>
</comment>
<feature type="binding site" evidence="5">
    <location>
        <position position="168"/>
    </location>
    <ligand>
        <name>(2E)-4-hydroxy-3-methylbut-2-enyl diphosphate</name>
        <dbReference type="ChEBI" id="CHEBI:128753"/>
    </ligand>
</feature>
<keyword evidence="7" id="KW-1185">Reference proteome</keyword>
<feature type="binding site" evidence="5">
    <location>
        <position position="228"/>
    </location>
    <ligand>
        <name>(2E)-4-hydroxy-3-methylbut-2-enyl diphosphate</name>
        <dbReference type="ChEBI" id="CHEBI:128753"/>
    </ligand>
</feature>
<keyword evidence="1 5" id="KW-0004">4Fe-4S</keyword>
<organism evidence="6 7">
    <name type="scientific">Candidatus Providencia siddallii</name>
    <dbReference type="NCBI Taxonomy" id="1715285"/>
    <lineage>
        <taxon>Bacteria</taxon>
        <taxon>Pseudomonadati</taxon>
        <taxon>Pseudomonadota</taxon>
        <taxon>Gammaproteobacteria</taxon>
        <taxon>Enterobacterales</taxon>
        <taxon>Morganellaceae</taxon>
        <taxon>Providencia</taxon>
    </lineage>
</organism>
<dbReference type="NCBIfam" id="TIGR00216">
    <property type="entry name" value="ispH_lytB"/>
    <property type="match status" value="1"/>
</dbReference>
<feature type="binding site" evidence="5">
    <location>
        <position position="198"/>
    </location>
    <ligand>
        <name>[4Fe-4S] cluster</name>
        <dbReference type="ChEBI" id="CHEBI:49883"/>
    </ligand>
</feature>
<comment type="catalytic activity">
    <reaction evidence="5">
        <text>isopentenyl diphosphate + 2 oxidized [2Fe-2S]-[ferredoxin] + H2O = (2E)-4-hydroxy-3-methylbut-2-enyl diphosphate + 2 reduced [2Fe-2S]-[ferredoxin] + 2 H(+)</text>
        <dbReference type="Rhea" id="RHEA:24488"/>
        <dbReference type="Rhea" id="RHEA-COMP:10000"/>
        <dbReference type="Rhea" id="RHEA-COMP:10001"/>
        <dbReference type="ChEBI" id="CHEBI:15377"/>
        <dbReference type="ChEBI" id="CHEBI:15378"/>
        <dbReference type="ChEBI" id="CHEBI:33737"/>
        <dbReference type="ChEBI" id="CHEBI:33738"/>
        <dbReference type="ChEBI" id="CHEBI:128753"/>
        <dbReference type="ChEBI" id="CHEBI:128769"/>
        <dbReference type="EC" id="1.17.7.4"/>
    </reaction>
</comment>
<keyword evidence="5 6" id="KW-0560">Oxidoreductase</keyword>
<feature type="binding site" evidence="5">
    <location>
        <position position="226"/>
    </location>
    <ligand>
        <name>(2E)-4-hydroxy-3-methylbut-2-enyl diphosphate</name>
        <dbReference type="ChEBI" id="CHEBI:128753"/>
    </ligand>
</feature>
<feature type="binding site" evidence="5">
    <location>
        <position position="74"/>
    </location>
    <ligand>
        <name>dimethylallyl diphosphate</name>
        <dbReference type="ChEBI" id="CHEBI:57623"/>
    </ligand>
</feature>
<dbReference type="Proteomes" id="UP001497533">
    <property type="component" value="Chromosome"/>
</dbReference>
<feature type="binding site" evidence="5">
    <location>
        <position position="41"/>
    </location>
    <ligand>
        <name>isopentenyl diphosphate</name>
        <dbReference type="ChEBI" id="CHEBI:128769"/>
    </ligand>
</feature>
<dbReference type="EMBL" id="OZ034688">
    <property type="protein sequence ID" value="CAL1329247.1"/>
    <property type="molecule type" value="Genomic_DNA"/>
</dbReference>
<dbReference type="CDD" id="cd13944">
    <property type="entry name" value="lytB_ispH"/>
    <property type="match status" value="1"/>
</dbReference>
<comment type="cofactor">
    <cofactor evidence="5">
        <name>[4Fe-4S] cluster</name>
        <dbReference type="ChEBI" id="CHEBI:49883"/>
    </cofactor>
    <text evidence="5">Binds 1 [4Fe-4S] cluster per subunit.</text>
</comment>
<dbReference type="PANTHER" id="PTHR30426:SF0">
    <property type="entry name" value="4-HYDROXY-3-METHYLBUT-2-ENYL DIPHOSPHATE REDUCTASE"/>
    <property type="match status" value="1"/>
</dbReference>
<evidence type="ECO:0000313" key="7">
    <source>
        <dbReference type="Proteomes" id="UP001497533"/>
    </source>
</evidence>
<dbReference type="Gene3D" id="3.40.1010.20">
    <property type="entry name" value="4-hydroxy-3-methylbut-2-enyl diphosphate reductase, catalytic domain"/>
    <property type="match status" value="2"/>
</dbReference>
<sequence>MKILLAKPRGLCAGVKRAINIVELALKKYGAPIYVLHELVHNKYIINNLLKQGVIFIENFSEIPDNSVLIFSAHGVSKSIRQEAYSRNFNVILDATCPLVKKNHIKVTKANNKGNEVILIGHHGHPEINSTIGQYNNDKGGIYLIKNIKDVYNLKVKNINKLLFITQTTFSIDDASNIINELTKSFPNIIGQIKSDICYATINRQKAIKKIAKKSDLILIVGSKNSSNSNRLLELILKINKPAYLIDCVNDINIEWLRNIKIIGLTAGASVPNILILQILKKLKKLGVKHVIEMQANDEKMFFTLPKILK</sequence>
<dbReference type="GO" id="GO:0051745">
    <property type="term" value="F:4-hydroxy-3-methylbut-2-enyl diphosphate reductase activity"/>
    <property type="evidence" value="ECO:0007669"/>
    <property type="project" value="UniProtKB-EC"/>
</dbReference>
<gene>
    <name evidence="5 6" type="primary">ispH</name>
    <name evidence="6" type="ORF">PRHACTZTBTEA_325</name>
</gene>
<feature type="binding site" evidence="5">
    <location>
        <position position="227"/>
    </location>
    <ligand>
        <name>isopentenyl diphosphate</name>
        <dbReference type="ChEBI" id="CHEBI:128769"/>
    </ligand>
</feature>
<feature type="binding site" evidence="5">
    <location>
        <position position="227"/>
    </location>
    <ligand>
        <name>dimethylallyl diphosphate</name>
        <dbReference type="ChEBI" id="CHEBI:57623"/>
    </ligand>
</feature>
<feature type="binding site" evidence="5">
    <location>
        <position position="97"/>
    </location>
    <ligand>
        <name>[4Fe-4S] cluster</name>
        <dbReference type="ChEBI" id="CHEBI:49883"/>
    </ligand>
</feature>
<feature type="binding site" evidence="5">
    <location>
        <position position="125"/>
    </location>
    <ligand>
        <name>dimethylallyl diphosphate</name>
        <dbReference type="ChEBI" id="CHEBI:57623"/>
    </ligand>
</feature>
<reference evidence="6" key="1">
    <citation type="submission" date="2024-04" db="EMBL/GenBank/DDBJ databases">
        <authorList>
            <person name="Manzano-Marin A."/>
            <person name="Manzano-Marin A."/>
            <person name="Alejandro Manzano Marin A."/>
        </authorList>
    </citation>
    <scope>NUCLEOTIDE SEQUENCE [LARGE SCALE GENOMIC DNA]</scope>
    <source>
        <strain evidence="6">TABTEA</strain>
    </source>
</reference>
<feature type="active site" description="Proton donor" evidence="5">
    <location>
        <position position="127"/>
    </location>
</feature>
<feature type="binding site" evidence="5">
    <location>
        <position position="270"/>
    </location>
    <ligand>
        <name>(2E)-4-hydroxy-3-methylbut-2-enyl diphosphate</name>
        <dbReference type="ChEBI" id="CHEBI:128753"/>
    </ligand>
</feature>
<feature type="binding site" evidence="5">
    <location>
        <position position="125"/>
    </location>
    <ligand>
        <name>isopentenyl diphosphate</name>
        <dbReference type="ChEBI" id="CHEBI:128769"/>
    </ligand>
</feature>
<feature type="binding site" evidence="5">
    <location>
        <position position="125"/>
    </location>
    <ligand>
        <name>(2E)-4-hydroxy-3-methylbut-2-enyl diphosphate</name>
        <dbReference type="ChEBI" id="CHEBI:128753"/>
    </ligand>
</feature>
<feature type="binding site" evidence="5">
    <location>
        <position position="226"/>
    </location>
    <ligand>
        <name>dimethylallyl diphosphate</name>
        <dbReference type="ChEBI" id="CHEBI:57623"/>
    </ligand>
</feature>
<dbReference type="RefSeq" id="WP_341764718.1">
    <property type="nucleotide sequence ID" value="NZ_OZ034688.1"/>
</dbReference>
<dbReference type="Pfam" id="PF02401">
    <property type="entry name" value="LYTB"/>
    <property type="match status" value="1"/>
</dbReference>
<keyword evidence="3 5" id="KW-0408">Iron</keyword>
<feature type="binding site" evidence="5">
    <location>
        <position position="228"/>
    </location>
    <ligand>
        <name>dimethylallyl diphosphate</name>
        <dbReference type="ChEBI" id="CHEBI:57623"/>
    </ligand>
</feature>
<protein>
    <recommendedName>
        <fullName evidence="5">4-hydroxy-3-methylbut-2-enyl diphosphate reductase</fullName>
        <shortName evidence="5">HMBPP reductase</shortName>
        <ecNumber evidence="5">1.17.7.4</ecNumber>
    </recommendedName>
</protein>
<feature type="binding site" evidence="5">
    <location>
        <position position="270"/>
    </location>
    <ligand>
        <name>dimethylallyl diphosphate</name>
        <dbReference type="ChEBI" id="CHEBI:57623"/>
    </ligand>
</feature>
<keyword evidence="2 5" id="KW-0479">Metal-binding</keyword>
<feature type="binding site" evidence="5">
    <location>
        <position position="41"/>
    </location>
    <ligand>
        <name>dimethylallyl diphosphate</name>
        <dbReference type="ChEBI" id="CHEBI:57623"/>
    </ligand>
</feature>
<comment type="function">
    <text evidence="5">Catalyzes the conversion of 1-hydroxy-2-methyl-2-(E)-butenyl 4-diphosphate (HMBPP) into a mixture of isopentenyl diphosphate (IPP) and dimethylallyl diphosphate (DMAPP). Acts in the terminal step of the DOXP/MEP pathway for isoprenoid precursor biosynthesis.</text>
</comment>
<feature type="binding site" evidence="5">
    <location>
        <position position="12"/>
    </location>
    <ligand>
        <name>[4Fe-4S] cluster</name>
        <dbReference type="ChEBI" id="CHEBI:49883"/>
    </ligand>
</feature>
<evidence type="ECO:0000256" key="4">
    <source>
        <dbReference type="ARBA" id="ARBA00023014"/>
    </source>
</evidence>
<evidence type="ECO:0000256" key="2">
    <source>
        <dbReference type="ARBA" id="ARBA00022723"/>
    </source>
</evidence>
<evidence type="ECO:0000256" key="5">
    <source>
        <dbReference type="HAMAP-Rule" id="MF_00191"/>
    </source>
</evidence>
<dbReference type="InterPro" id="IPR003451">
    <property type="entry name" value="LytB/IspH"/>
</dbReference>
<dbReference type="PANTHER" id="PTHR30426">
    <property type="entry name" value="4-HYDROXY-3-METHYLBUT-2-ENYL DIPHOSPHATE REDUCTASE"/>
    <property type="match status" value="1"/>
</dbReference>
<evidence type="ECO:0000256" key="3">
    <source>
        <dbReference type="ARBA" id="ARBA00023004"/>
    </source>
</evidence>
<feature type="binding site" evidence="5">
    <location>
        <position position="74"/>
    </location>
    <ligand>
        <name>isopentenyl diphosphate</name>
        <dbReference type="ChEBI" id="CHEBI:128769"/>
    </ligand>
</feature>
<accession>A0ABM9NP37</accession>
<dbReference type="Gene3D" id="3.40.50.11270">
    <property type="match status" value="1"/>
</dbReference>
<comment type="catalytic activity">
    <reaction evidence="5">
        <text>dimethylallyl diphosphate + 2 oxidized [2Fe-2S]-[ferredoxin] + H2O = (2E)-4-hydroxy-3-methylbut-2-enyl diphosphate + 2 reduced [2Fe-2S]-[ferredoxin] + 2 H(+)</text>
        <dbReference type="Rhea" id="RHEA:24825"/>
        <dbReference type="Rhea" id="RHEA-COMP:10000"/>
        <dbReference type="Rhea" id="RHEA-COMP:10001"/>
        <dbReference type="ChEBI" id="CHEBI:15377"/>
        <dbReference type="ChEBI" id="CHEBI:15378"/>
        <dbReference type="ChEBI" id="CHEBI:33737"/>
        <dbReference type="ChEBI" id="CHEBI:33738"/>
        <dbReference type="ChEBI" id="CHEBI:57623"/>
        <dbReference type="ChEBI" id="CHEBI:128753"/>
        <dbReference type="EC" id="1.17.7.4"/>
    </reaction>
</comment>
<feature type="binding site" evidence="5">
    <location>
        <position position="74"/>
    </location>
    <ligand>
        <name>(2E)-4-hydroxy-3-methylbut-2-enyl diphosphate</name>
        <dbReference type="ChEBI" id="CHEBI:128753"/>
    </ligand>
</feature>
<feature type="binding site" evidence="5">
    <location>
        <position position="227"/>
    </location>
    <ligand>
        <name>(2E)-4-hydroxy-3-methylbut-2-enyl diphosphate</name>
        <dbReference type="ChEBI" id="CHEBI:128753"/>
    </ligand>
</feature>
<comment type="similarity">
    <text evidence="5">Belongs to the IspH family.</text>
</comment>
<keyword evidence="4 5" id="KW-0411">Iron-sulfur</keyword>
<evidence type="ECO:0000256" key="1">
    <source>
        <dbReference type="ARBA" id="ARBA00022485"/>
    </source>
</evidence>